<organism evidence="1 2">
    <name type="scientific">Coemansia furcata</name>
    <dbReference type="NCBI Taxonomy" id="417177"/>
    <lineage>
        <taxon>Eukaryota</taxon>
        <taxon>Fungi</taxon>
        <taxon>Fungi incertae sedis</taxon>
        <taxon>Zoopagomycota</taxon>
        <taxon>Kickxellomycotina</taxon>
        <taxon>Kickxellomycetes</taxon>
        <taxon>Kickxellales</taxon>
        <taxon>Kickxellaceae</taxon>
        <taxon>Coemansia</taxon>
    </lineage>
</organism>
<reference evidence="1" key="1">
    <citation type="submission" date="2022-07" db="EMBL/GenBank/DDBJ databases">
        <title>Phylogenomic reconstructions and comparative analyses of Kickxellomycotina fungi.</title>
        <authorList>
            <person name="Reynolds N.K."/>
            <person name="Stajich J.E."/>
            <person name="Barry K."/>
            <person name="Grigoriev I.V."/>
            <person name="Crous P."/>
            <person name="Smith M.E."/>
        </authorList>
    </citation>
    <scope>NUCLEOTIDE SEQUENCE</scope>
    <source>
        <strain evidence="1">CBS 102833</strain>
    </source>
</reference>
<accession>A0ACC1KWU4</accession>
<comment type="caution">
    <text evidence="1">The sequence shown here is derived from an EMBL/GenBank/DDBJ whole genome shotgun (WGS) entry which is preliminary data.</text>
</comment>
<sequence length="306" mass="32775">ARAWTSRRMPTEPSEADLQSEWWESLMPPPPSNLVSNREPRTAPGHSTRLQPTELPPWVLVPDDAKCAVYGPDMSLMMPCNGIHGQIDASCVHVRELREHAKELKHVRQQAISAPRNQVLTLPRQPAITSPAELETWRGRRVPGLLSVDIYAGAAGPLDPSARQTHLSGAEPRSSPSPEPTPLLRGNPLAPPYRRYGTVYGYTSDKAASAWPGQAAALPTTALGGGVSQGSAALSLRGFDGAPTARPSTVGIWDSDPRRSSYFDRLSIDETRPQLPSSAAQTSATGLLRRVISGLTGGATAFGTSQ</sequence>
<gene>
    <name evidence="1" type="ORF">H4S07_006179</name>
</gene>
<dbReference type="EMBL" id="JANBUP010003491">
    <property type="protein sequence ID" value="KAJ2796587.1"/>
    <property type="molecule type" value="Genomic_DNA"/>
</dbReference>
<dbReference type="Proteomes" id="UP001140096">
    <property type="component" value="Unassembled WGS sequence"/>
</dbReference>
<proteinExistence type="predicted"/>
<name>A0ACC1KWU4_9FUNG</name>
<protein>
    <submittedName>
        <fullName evidence="1">Uncharacterized protein</fullName>
    </submittedName>
</protein>
<keyword evidence="2" id="KW-1185">Reference proteome</keyword>
<evidence type="ECO:0000313" key="2">
    <source>
        <dbReference type="Proteomes" id="UP001140096"/>
    </source>
</evidence>
<feature type="non-terminal residue" evidence="1">
    <location>
        <position position="1"/>
    </location>
</feature>
<evidence type="ECO:0000313" key="1">
    <source>
        <dbReference type="EMBL" id="KAJ2796587.1"/>
    </source>
</evidence>